<dbReference type="Proteomes" id="UP000076532">
    <property type="component" value="Unassembled WGS sequence"/>
</dbReference>
<dbReference type="PROSITE" id="PS00095">
    <property type="entry name" value="C5_MTASE_2"/>
    <property type="match status" value="1"/>
</dbReference>
<dbReference type="InterPro" id="IPR029063">
    <property type="entry name" value="SAM-dependent_MTases_sf"/>
</dbReference>
<evidence type="ECO:0000256" key="5">
    <source>
        <dbReference type="ARBA" id="ARBA00039681"/>
    </source>
</evidence>
<protein>
    <recommendedName>
        <fullName evidence="5">tRNA (cytosine(38)-C(5))-methyltransferase</fullName>
        <ecNumber evidence="4">2.1.1.204</ecNumber>
    </recommendedName>
    <alternativeName>
        <fullName evidence="6">DNA (cytosine-5)-methyltransferase-like protein 2</fullName>
    </alternativeName>
</protein>
<feature type="active site" evidence="7">
    <location>
        <position position="80"/>
    </location>
</feature>
<dbReference type="GO" id="GO:0032259">
    <property type="term" value="P:methylation"/>
    <property type="evidence" value="ECO:0007669"/>
    <property type="project" value="UniProtKB-KW"/>
</dbReference>
<dbReference type="GO" id="GO:0008168">
    <property type="term" value="F:methyltransferase activity"/>
    <property type="evidence" value="ECO:0007669"/>
    <property type="project" value="UniProtKB-KW"/>
</dbReference>
<proteinExistence type="inferred from homology"/>
<dbReference type="SUPFAM" id="SSF53335">
    <property type="entry name" value="S-adenosyl-L-methionine-dependent methyltransferases"/>
    <property type="match status" value="1"/>
</dbReference>
<evidence type="ECO:0000313" key="9">
    <source>
        <dbReference type="EMBL" id="KZP30387.1"/>
    </source>
</evidence>
<organism evidence="9 10">
    <name type="scientific">Athelia psychrophila</name>
    <dbReference type="NCBI Taxonomy" id="1759441"/>
    <lineage>
        <taxon>Eukaryota</taxon>
        <taxon>Fungi</taxon>
        <taxon>Dikarya</taxon>
        <taxon>Basidiomycota</taxon>
        <taxon>Agaricomycotina</taxon>
        <taxon>Agaricomycetes</taxon>
        <taxon>Agaricomycetidae</taxon>
        <taxon>Atheliales</taxon>
        <taxon>Atheliaceae</taxon>
        <taxon>Athelia</taxon>
    </lineage>
</organism>
<gene>
    <name evidence="9" type="ORF">FIBSPDRAFT_815103</name>
</gene>
<dbReference type="Gene3D" id="3.40.50.150">
    <property type="entry name" value="Vaccinia Virus protein VP39"/>
    <property type="match status" value="1"/>
</dbReference>
<evidence type="ECO:0000256" key="6">
    <source>
        <dbReference type="ARBA" id="ARBA00042810"/>
    </source>
</evidence>
<dbReference type="PROSITE" id="PS51679">
    <property type="entry name" value="SAM_MT_C5"/>
    <property type="match status" value="1"/>
</dbReference>
<dbReference type="PANTHER" id="PTHR46098">
    <property type="entry name" value="TRNA (CYTOSINE(38)-C(5))-METHYLTRANSFERASE"/>
    <property type="match status" value="1"/>
</dbReference>
<dbReference type="NCBIfam" id="TIGR00675">
    <property type="entry name" value="dcm"/>
    <property type="match status" value="1"/>
</dbReference>
<keyword evidence="10" id="KW-1185">Reference proteome</keyword>
<dbReference type="PRINTS" id="PR00105">
    <property type="entry name" value="C5METTRFRASE"/>
</dbReference>
<evidence type="ECO:0000256" key="7">
    <source>
        <dbReference type="PROSITE-ProRule" id="PRU01016"/>
    </source>
</evidence>
<keyword evidence="3 7" id="KW-0949">S-adenosyl-L-methionine</keyword>
<comment type="similarity">
    <text evidence="7 8">Belongs to the class I-like SAM-binding methyltransferase superfamily. C5-methyltransferase family.</text>
</comment>
<dbReference type="OrthoDB" id="414133at2759"/>
<keyword evidence="2 7" id="KW-0808">Transferase</keyword>
<keyword evidence="1 7" id="KW-0489">Methyltransferase</keyword>
<evidence type="ECO:0000256" key="2">
    <source>
        <dbReference type="ARBA" id="ARBA00022679"/>
    </source>
</evidence>
<evidence type="ECO:0000313" key="10">
    <source>
        <dbReference type="Proteomes" id="UP000076532"/>
    </source>
</evidence>
<dbReference type="EC" id="2.1.1.204" evidence="4"/>
<dbReference type="EMBL" id="KV417494">
    <property type="protein sequence ID" value="KZP30387.1"/>
    <property type="molecule type" value="Genomic_DNA"/>
</dbReference>
<evidence type="ECO:0000256" key="3">
    <source>
        <dbReference type="ARBA" id="ARBA00022691"/>
    </source>
</evidence>
<sequence length="359" mass="40806">MSAKPVRALEFYSGIGGLNLALRRSLADGHVVQAFDWDQAACQVYRKNHGPTLSKVDISTLKASDISSFRADLWLLSPSCQPYTVLNTSPQDSADPRAKSFLHLMQNVLPDLVSTEQHPTHLLMENVGGFETSSTRQLLLRTLASLGYTTFELLLNPLQFSIPNSRLRYYLLAKKDPLKFPSAVEGRVWRHIPGKGKDWVDLRSLEQSEGVESLSHYLDEDGADDVPIPDRVLQKWGRLFDIVSPSSRRSCCFTRGYTQLVERSGSILQMNEALNEDGEGQAVRLLDPLHLRYFTPSELLRLFHFDISRYNSDSEIFVWPEGISTKTKYRLIGNSVNVQVVEELINFLYDFPERLYLHN</sequence>
<dbReference type="InterPro" id="IPR050750">
    <property type="entry name" value="C5-MTase"/>
</dbReference>
<reference evidence="9 10" key="1">
    <citation type="journal article" date="2016" name="Mol. Biol. Evol.">
        <title>Comparative Genomics of Early-Diverging Mushroom-Forming Fungi Provides Insights into the Origins of Lignocellulose Decay Capabilities.</title>
        <authorList>
            <person name="Nagy L.G."/>
            <person name="Riley R."/>
            <person name="Tritt A."/>
            <person name="Adam C."/>
            <person name="Daum C."/>
            <person name="Floudas D."/>
            <person name="Sun H."/>
            <person name="Yadav J.S."/>
            <person name="Pangilinan J."/>
            <person name="Larsson K.H."/>
            <person name="Matsuura K."/>
            <person name="Barry K."/>
            <person name="Labutti K."/>
            <person name="Kuo R."/>
            <person name="Ohm R.A."/>
            <person name="Bhattacharya S.S."/>
            <person name="Shirouzu T."/>
            <person name="Yoshinaga Y."/>
            <person name="Martin F.M."/>
            <person name="Grigoriev I.V."/>
            <person name="Hibbett D.S."/>
        </authorList>
    </citation>
    <scope>NUCLEOTIDE SEQUENCE [LARGE SCALE GENOMIC DNA]</scope>
    <source>
        <strain evidence="9 10">CBS 109695</strain>
    </source>
</reference>
<dbReference type="STRING" id="436010.A0A166T9V8"/>
<dbReference type="Pfam" id="PF00145">
    <property type="entry name" value="DNA_methylase"/>
    <property type="match status" value="1"/>
</dbReference>
<evidence type="ECO:0000256" key="8">
    <source>
        <dbReference type="RuleBase" id="RU000416"/>
    </source>
</evidence>
<dbReference type="GO" id="GO:0005634">
    <property type="term" value="C:nucleus"/>
    <property type="evidence" value="ECO:0007669"/>
    <property type="project" value="TreeGrafter"/>
</dbReference>
<name>A0A166T9V8_9AGAM</name>
<accession>A0A166T9V8</accession>
<dbReference type="InterPro" id="IPR031303">
    <property type="entry name" value="C5_meth_CS"/>
</dbReference>
<dbReference type="InterPro" id="IPR001525">
    <property type="entry name" value="C5_MeTfrase"/>
</dbReference>
<dbReference type="Gene3D" id="3.90.120.10">
    <property type="entry name" value="DNA Methylase, subunit A, domain 2"/>
    <property type="match status" value="1"/>
</dbReference>
<evidence type="ECO:0000256" key="4">
    <source>
        <dbReference type="ARBA" id="ARBA00039081"/>
    </source>
</evidence>
<dbReference type="AlphaFoldDB" id="A0A166T9V8"/>
<dbReference type="PANTHER" id="PTHR46098:SF1">
    <property type="entry name" value="TRNA (CYTOSINE(38)-C(5))-METHYLTRANSFERASE"/>
    <property type="match status" value="1"/>
</dbReference>
<evidence type="ECO:0000256" key="1">
    <source>
        <dbReference type="ARBA" id="ARBA00022603"/>
    </source>
</evidence>